<organism evidence="8 9">
    <name type="scientific">Pseudolycoriella hygida</name>
    <dbReference type="NCBI Taxonomy" id="35572"/>
    <lineage>
        <taxon>Eukaryota</taxon>
        <taxon>Metazoa</taxon>
        <taxon>Ecdysozoa</taxon>
        <taxon>Arthropoda</taxon>
        <taxon>Hexapoda</taxon>
        <taxon>Insecta</taxon>
        <taxon>Pterygota</taxon>
        <taxon>Neoptera</taxon>
        <taxon>Endopterygota</taxon>
        <taxon>Diptera</taxon>
        <taxon>Nematocera</taxon>
        <taxon>Sciaroidea</taxon>
        <taxon>Sciaridae</taxon>
        <taxon>Pseudolycoriella</taxon>
    </lineage>
</organism>
<feature type="transmembrane region" description="Helical" evidence="6">
    <location>
        <begin position="175"/>
        <end position="191"/>
    </location>
</feature>
<evidence type="ECO:0000256" key="1">
    <source>
        <dbReference type="ARBA" id="ARBA00004141"/>
    </source>
</evidence>
<name>A0A9Q0RVA3_9DIPT</name>
<dbReference type="GO" id="GO:0004252">
    <property type="term" value="F:serine-type endopeptidase activity"/>
    <property type="evidence" value="ECO:0007669"/>
    <property type="project" value="InterPro"/>
</dbReference>
<evidence type="ECO:0000313" key="8">
    <source>
        <dbReference type="EMBL" id="KAJ6633297.1"/>
    </source>
</evidence>
<dbReference type="InterPro" id="IPR022764">
    <property type="entry name" value="Peptidase_S54_rhomboid_dom"/>
</dbReference>
<evidence type="ECO:0000259" key="7">
    <source>
        <dbReference type="Pfam" id="PF01694"/>
    </source>
</evidence>
<dbReference type="OrthoDB" id="418595at2759"/>
<dbReference type="InterPro" id="IPR035952">
    <property type="entry name" value="Rhomboid-like_sf"/>
</dbReference>
<protein>
    <submittedName>
        <fullName evidence="8">Protein rhomboid</fullName>
    </submittedName>
</protein>
<keyword evidence="9" id="KW-1185">Reference proteome</keyword>
<evidence type="ECO:0000313" key="9">
    <source>
        <dbReference type="Proteomes" id="UP001151699"/>
    </source>
</evidence>
<dbReference type="Gene3D" id="1.20.1540.10">
    <property type="entry name" value="Rhomboid-like"/>
    <property type="match status" value="1"/>
</dbReference>
<keyword evidence="4 6" id="KW-1133">Transmembrane helix</keyword>
<comment type="caution">
    <text evidence="8">The sequence shown here is derived from an EMBL/GenBank/DDBJ whole genome shotgun (WGS) entry which is preliminary data.</text>
</comment>
<evidence type="ECO:0000256" key="5">
    <source>
        <dbReference type="ARBA" id="ARBA00023136"/>
    </source>
</evidence>
<feature type="transmembrane region" description="Helical" evidence="6">
    <location>
        <begin position="146"/>
        <end position="163"/>
    </location>
</feature>
<dbReference type="Pfam" id="PF01694">
    <property type="entry name" value="Rhomboid"/>
    <property type="match status" value="1"/>
</dbReference>
<feature type="domain" description="Peptidase S54 rhomboid" evidence="7">
    <location>
        <begin position="104"/>
        <end position="214"/>
    </location>
</feature>
<evidence type="ECO:0000256" key="4">
    <source>
        <dbReference type="ARBA" id="ARBA00022989"/>
    </source>
</evidence>
<dbReference type="EMBL" id="WJQU01002118">
    <property type="protein sequence ID" value="KAJ6633297.1"/>
    <property type="molecule type" value="Genomic_DNA"/>
</dbReference>
<dbReference type="GO" id="GO:0016020">
    <property type="term" value="C:membrane"/>
    <property type="evidence" value="ECO:0007669"/>
    <property type="project" value="UniProtKB-SubCell"/>
</dbReference>
<dbReference type="AlphaFoldDB" id="A0A9Q0RVA3"/>
<dbReference type="PANTHER" id="PTHR45840:SF8">
    <property type="entry name" value="RHOMBOID PROTEASE"/>
    <property type="match status" value="1"/>
</dbReference>
<comment type="similarity">
    <text evidence="2">Belongs to the peptidase S54 family.</text>
</comment>
<dbReference type="SUPFAM" id="SSF144091">
    <property type="entry name" value="Rhomboid-like"/>
    <property type="match status" value="1"/>
</dbReference>
<evidence type="ECO:0000256" key="2">
    <source>
        <dbReference type="ARBA" id="ARBA00009045"/>
    </source>
</evidence>
<proteinExistence type="inferred from homology"/>
<accession>A0A9Q0RVA3</accession>
<sequence length="235" mass="27207">MENQPAPSTSIKRISREVLRSIFPNRSSVRSVGNEERNARRDGVPMTRIELQEPIPEGEEFAEIHEEHFPGFIFGISLLQIILFYSVPIITMTVIFGYDPHRRHELWRYFTWTLVHSDYAHLWDSLEVQIVLGVLTEIENGWHRTAVVYLSSVLGGALFTSVLDSNEYELGSGAGIYGIIFSHLSTLIMNWNVMKRKFVMLFLIVFHIGKDILLTSYVELVEKQPHVSRKIRKYE</sequence>
<gene>
    <name evidence="8" type="primary">rho_3</name>
    <name evidence="8" type="ORF">Bhyg_16069</name>
</gene>
<evidence type="ECO:0000256" key="3">
    <source>
        <dbReference type="ARBA" id="ARBA00022692"/>
    </source>
</evidence>
<evidence type="ECO:0000256" key="6">
    <source>
        <dbReference type="SAM" id="Phobius"/>
    </source>
</evidence>
<reference evidence="8" key="1">
    <citation type="submission" date="2022-07" db="EMBL/GenBank/DDBJ databases">
        <authorList>
            <person name="Trinca V."/>
            <person name="Uliana J.V.C."/>
            <person name="Torres T.T."/>
            <person name="Ward R.J."/>
            <person name="Monesi N."/>
        </authorList>
    </citation>
    <scope>NUCLEOTIDE SEQUENCE</scope>
    <source>
        <strain evidence="8">HSMRA1968</strain>
        <tissue evidence="8">Whole embryos</tissue>
    </source>
</reference>
<comment type="subcellular location">
    <subcellularLocation>
        <location evidence="1">Membrane</location>
        <topology evidence="1">Multi-pass membrane protein</topology>
    </subcellularLocation>
</comment>
<keyword evidence="5 6" id="KW-0472">Membrane</keyword>
<dbReference type="InterPro" id="IPR051739">
    <property type="entry name" value="Rhomboid_IM_Serine_Proteases"/>
</dbReference>
<keyword evidence="3 6" id="KW-0812">Transmembrane</keyword>
<feature type="transmembrane region" description="Helical" evidence="6">
    <location>
        <begin position="198"/>
        <end position="218"/>
    </location>
</feature>
<feature type="transmembrane region" description="Helical" evidence="6">
    <location>
        <begin position="72"/>
        <end position="98"/>
    </location>
</feature>
<dbReference type="Proteomes" id="UP001151699">
    <property type="component" value="Unassembled WGS sequence"/>
</dbReference>
<dbReference type="PANTHER" id="PTHR45840">
    <property type="entry name" value="RHOMBOID-RELATED PROTEIN"/>
    <property type="match status" value="1"/>
</dbReference>